<reference evidence="16 17" key="1">
    <citation type="submission" date="2016-12" db="EMBL/GenBank/DDBJ databases">
        <title>Diversity of luminous bacteria.</title>
        <authorList>
            <person name="Yoshizawa S."/>
            <person name="Kogure K."/>
        </authorList>
    </citation>
    <scope>NUCLEOTIDE SEQUENCE [LARGE SCALE GENOMIC DNA]</scope>
    <source>
        <strain evidence="16 17">ATCC 33715</strain>
    </source>
</reference>
<dbReference type="GO" id="GO:0009279">
    <property type="term" value="C:cell outer membrane"/>
    <property type="evidence" value="ECO:0007669"/>
    <property type="project" value="UniProtKB-SubCell"/>
</dbReference>
<dbReference type="OrthoDB" id="9758929at2"/>
<evidence type="ECO:0000256" key="7">
    <source>
        <dbReference type="ARBA" id="ARBA00023077"/>
    </source>
</evidence>
<evidence type="ECO:0000256" key="12">
    <source>
        <dbReference type="RuleBase" id="RU003357"/>
    </source>
</evidence>
<dbReference type="AlphaFoldDB" id="A0A2S7X4C0"/>
<evidence type="ECO:0000256" key="10">
    <source>
        <dbReference type="ARBA" id="ARBA00023237"/>
    </source>
</evidence>
<evidence type="ECO:0000313" key="16">
    <source>
        <dbReference type="EMBL" id="PQJ85094.1"/>
    </source>
</evidence>
<sequence length="736" mass="83673">MPTLSRIPFLYALCLFMSFPVIANTEDGFDELDALLNMPLDSLADTKVVTVTKTSLSLSDVPASVHVITAKEIERSSARSIADVLVLAPGLHVTKYSDYDWTISARSKNQGENNTLLVMIDGRSVVNPLYSGVNWDTLPVSLDNVDHIEVVLGPVGTMWGGNAVNGVVNIITKDAESAPKAQVSASVGNYDYREYKAHHNIQLNESTHLSGYIELLNHSPFTDEDAHLKELRDLKVQTERFGLRADYQNLQDTVSIQFGGIRSREDYQWLTYTPAFLDPASHQDDYDAFITEMNSQELFAGIQYLHEKSDGDQWENQVWVTYSDSDSTNEPASFTRIDLDSRYTFNTQDWGILTLGANVRIIDEEYAQFSEQEQYLSPYVRTIEEHEFLNESYGLYANWTINLTESTEVTLGNRWQHTNITEELYSQPQARLLQKLTDNQRLWIGWGRSVITPARLELDSQFQENYSCSSCGYYDPATGNVYDKPVNGTIGPVDYLQAYKYLGNRDLEMESVDTYEIGYRYWQHNQFQFSVSLFYSQHDNVRAYQNQGGFVYISQDHSNGAIGTVIHDMYAQLIDPLSQETMGGELSMQWQPINVLQVNANYSYKTIKGECSGSVCGSNDLPILDLENTPNHYATLHLMWDIHPTLWGSSVVNYVSASKPDDKLVAAYQSYGEDYLVWPELVTLDMSIHWQHKPTWPSIKISAENLGNDQVKEYSEQFNPFANGTQYYAELSWNFI</sequence>
<dbReference type="SUPFAM" id="SSF56935">
    <property type="entry name" value="Porins"/>
    <property type="match status" value="1"/>
</dbReference>
<dbReference type="Gene3D" id="2.40.170.20">
    <property type="entry name" value="TonB-dependent receptor, beta-barrel domain"/>
    <property type="match status" value="1"/>
</dbReference>
<dbReference type="Pfam" id="PF07715">
    <property type="entry name" value="Plug"/>
    <property type="match status" value="1"/>
</dbReference>
<keyword evidence="4 11" id="KW-1134">Transmembrane beta strand</keyword>
<dbReference type="PROSITE" id="PS52016">
    <property type="entry name" value="TONB_DEPENDENT_REC_3"/>
    <property type="match status" value="1"/>
</dbReference>
<dbReference type="EMBL" id="MSCO01000002">
    <property type="protein sequence ID" value="PQJ85094.1"/>
    <property type="molecule type" value="Genomic_DNA"/>
</dbReference>
<evidence type="ECO:0000313" key="17">
    <source>
        <dbReference type="Proteomes" id="UP000239263"/>
    </source>
</evidence>
<dbReference type="RefSeq" id="WP_105056452.1">
    <property type="nucleotide sequence ID" value="NZ_CAWNRT010000002.1"/>
</dbReference>
<evidence type="ECO:0000259" key="15">
    <source>
        <dbReference type="Pfam" id="PF07715"/>
    </source>
</evidence>
<keyword evidence="5 11" id="KW-0812">Transmembrane</keyword>
<evidence type="ECO:0000256" key="8">
    <source>
        <dbReference type="ARBA" id="ARBA00023136"/>
    </source>
</evidence>
<feature type="domain" description="TonB-dependent receptor plug" evidence="15">
    <location>
        <begin position="58"/>
        <end position="167"/>
    </location>
</feature>
<dbReference type="InterPro" id="IPR039426">
    <property type="entry name" value="TonB-dep_rcpt-like"/>
</dbReference>
<dbReference type="PANTHER" id="PTHR30069:SF29">
    <property type="entry name" value="HEMOGLOBIN AND HEMOGLOBIN-HAPTOGLOBIN-BINDING PROTEIN 1-RELATED"/>
    <property type="match status" value="1"/>
</dbReference>
<dbReference type="Gene3D" id="2.170.130.10">
    <property type="entry name" value="TonB-dependent receptor, plug domain"/>
    <property type="match status" value="1"/>
</dbReference>
<evidence type="ECO:0000256" key="9">
    <source>
        <dbReference type="ARBA" id="ARBA00023170"/>
    </source>
</evidence>
<evidence type="ECO:0000256" key="11">
    <source>
        <dbReference type="PROSITE-ProRule" id="PRU01360"/>
    </source>
</evidence>
<keyword evidence="10 11" id="KW-0998">Cell outer membrane</keyword>
<evidence type="ECO:0000256" key="3">
    <source>
        <dbReference type="ARBA" id="ARBA00022448"/>
    </source>
</evidence>
<evidence type="ECO:0000256" key="1">
    <source>
        <dbReference type="ARBA" id="ARBA00004571"/>
    </source>
</evidence>
<dbReference type="InterPro" id="IPR000531">
    <property type="entry name" value="Beta-barrel_TonB"/>
</dbReference>
<dbReference type="PANTHER" id="PTHR30069">
    <property type="entry name" value="TONB-DEPENDENT OUTER MEMBRANE RECEPTOR"/>
    <property type="match status" value="1"/>
</dbReference>
<dbReference type="InterPro" id="IPR037066">
    <property type="entry name" value="Plug_dom_sf"/>
</dbReference>
<comment type="caution">
    <text evidence="16">The sequence shown here is derived from an EMBL/GenBank/DDBJ whole genome shotgun (WGS) entry which is preliminary data.</text>
</comment>
<keyword evidence="8 11" id="KW-0472">Membrane</keyword>
<feature type="chain" id="PRO_5015447981" evidence="13">
    <location>
        <begin position="24"/>
        <end position="736"/>
    </location>
</feature>
<proteinExistence type="inferred from homology"/>
<evidence type="ECO:0000259" key="14">
    <source>
        <dbReference type="Pfam" id="PF00593"/>
    </source>
</evidence>
<dbReference type="InterPro" id="IPR012910">
    <property type="entry name" value="Plug_dom"/>
</dbReference>
<organism evidence="16 17">
    <name type="scientific">Aliivibrio sifiae</name>
    <dbReference type="NCBI Taxonomy" id="566293"/>
    <lineage>
        <taxon>Bacteria</taxon>
        <taxon>Pseudomonadati</taxon>
        <taxon>Pseudomonadota</taxon>
        <taxon>Gammaproteobacteria</taxon>
        <taxon>Vibrionales</taxon>
        <taxon>Vibrionaceae</taxon>
        <taxon>Aliivibrio</taxon>
    </lineage>
</organism>
<keyword evidence="9 16" id="KW-0675">Receptor</keyword>
<feature type="signal peptide" evidence="13">
    <location>
        <begin position="1"/>
        <end position="23"/>
    </location>
</feature>
<accession>A0A2S7X4C0</accession>
<evidence type="ECO:0000256" key="4">
    <source>
        <dbReference type="ARBA" id="ARBA00022452"/>
    </source>
</evidence>
<comment type="subcellular location">
    <subcellularLocation>
        <location evidence="1 11">Cell outer membrane</location>
        <topology evidence="1 11">Multi-pass membrane protein</topology>
    </subcellularLocation>
</comment>
<keyword evidence="7 12" id="KW-0798">TonB box</keyword>
<protein>
    <submittedName>
        <fullName evidence="16">TonB-dependent receptor</fullName>
    </submittedName>
</protein>
<dbReference type="GO" id="GO:0015344">
    <property type="term" value="F:siderophore uptake transmembrane transporter activity"/>
    <property type="evidence" value="ECO:0007669"/>
    <property type="project" value="TreeGrafter"/>
</dbReference>
<evidence type="ECO:0000256" key="6">
    <source>
        <dbReference type="ARBA" id="ARBA00022729"/>
    </source>
</evidence>
<evidence type="ECO:0000256" key="5">
    <source>
        <dbReference type="ARBA" id="ARBA00022692"/>
    </source>
</evidence>
<gene>
    <name evidence="16" type="ORF">BTO22_16600</name>
</gene>
<comment type="similarity">
    <text evidence="2">Belongs to the TonB-dependent receptor family. Hemoglobin/haptoglobin binding protein subfamily.</text>
</comment>
<dbReference type="GO" id="GO:0044718">
    <property type="term" value="P:siderophore transmembrane transport"/>
    <property type="evidence" value="ECO:0007669"/>
    <property type="project" value="TreeGrafter"/>
</dbReference>
<feature type="domain" description="TonB-dependent receptor-like beta-barrel" evidence="14">
    <location>
        <begin position="259"/>
        <end position="706"/>
    </location>
</feature>
<keyword evidence="6 13" id="KW-0732">Signal</keyword>
<evidence type="ECO:0000256" key="2">
    <source>
        <dbReference type="ARBA" id="ARBA00008143"/>
    </source>
</evidence>
<evidence type="ECO:0000256" key="13">
    <source>
        <dbReference type="SAM" id="SignalP"/>
    </source>
</evidence>
<dbReference type="Pfam" id="PF00593">
    <property type="entry name" value="TonB_dep_Rec_b-barrel"/>
    <property type="match status" value="1"/>
</dbReference>
<keyword evidence="3 11" id="KW-0813">Transport</keyword>
<dbReference type="Proteomes" id="UP000239263">
    <property type="component" value="Unassembled WGS sequence"/>
</dbReference>
<name>A0A2S7X4C0_9GAMM</name>
<dbReference type="InterPro" id="IPR036942">
    <property type="entry name" value="Beta-barrel_TonB_sf"/>
</dbReference>